<sequence>MPFETWKRNWASGYLTARQKKVSLTPEGQVFLRRVEKILREMREAVREMDDFCQLKRGGIKIAVPPMIGAYLFPDIFTHFKNSHPFLDLLVFEEGSLAARAMLEREELDLGIIILPEHSDNLNTIPIVQETIVLCVAPTHRLSRENQVSFKQLKNEEFILLKEDSYHRQVIMEQCQIYQFQPRVIFSSTQIQTIKALVSSGAGISFLMQRVVAQDAPQIISLPLAEPITINIGLAWKKDKYLSKASQAFIEFIHEYTQSPDFHNPWRLLPQSFPPCKMKELS</sequence>
<evidence type="ECO:0000313" key="3">
    <source>
        <dbReference type="Proteomes" id="UP000003240"/>
    </source>
</evidence>
<gene>
    <name evidence="2" type="ORF">ALO_12985</name>
</gene>
<dbReference type="Gene3D" id="3.40.190.290">
    <property type="match status" value="1"/>
</dbReference>
<dbReference type="Pfam" id="PF03466">
    <property type="entry name" value="LysR_substrate"/>
    <property type="match status" value="1"/>
</dbReference>
<dbReference type="GO" id="GO:0006355">
    <property type="term" value="P:regulation of DNA-templated transcription"/>
    <property type="evidence" value="ECO:0007669"/>
    <property type="project" value="TreeGrafter"/>
</dbReference>
<dbReference type="STRING" id="1009370.ALO_12985"/>
<name>F7NKI3_9FIRM</name>
<dbReference type="CDD" id="cd05466">
    <property type="entry name" value="PBP2_LTTR_substrate"/>
    <property type="match status" value="1"/>
</dbReference>
<reference evidence="2 3" key="1">
    <citation type="journal article" date="2011" name="EMBO J.">
        <title>Structural diversity of bacterial flagellar motors.</title>
        <authorList>
            <person name="Chen S."/>
            <person name="Beeby M."/>
            <person name="Murphy G.E."/>
            <person name="Leadbetter J.R."/>
            <person name="Hendrixson D.R."/>
            <person name="Briegel A."/>
            <person name="Li Z."/>
            <person name="Shi J."/>
            <person name="Tocheva E.I."/>
            <person name="Muller A."/>
            <person name="Dobro M.J."/>
            <person name="Jensen G.J."/>
        </authorList>
    </citation>
    <scope>NUCLEOTIDE SEQUENCE [LARGE SCALE GENOMIC DNA]</scope>
    <source>
        <strain evidence="2 3">DSM 6540</strain>
    </source>
</reference>
<comment type="caution">
    <text evidence="2">The sequence shown here is derived from an EMBL/GenBank/DDBJ whole genome shotgun (WGS) entry which is preliminary data.</text>
</comment>
<evidence type="ECO:0000313" key="2">
    <source>
        <dbReference type="EMBL" id="EGO63435.1"/>
    </source>
</evidence>
<dbReference type="PANTHER" id="PTHR30419:SF30">
    <property type="entry name" value="LYSR FAMILY TRANSCRIPTIONAL REGULATOR"/>
    <property type="match status" value="1"/>
</dbReference>
<accession>F7NKI3</accession>
<dbReference type="InterPro" id="IPR050950">
    <property type="entry name" value="HTH-type_LysR_regulators"/>
</dbReference>
<dbReference type="EMBL" id="AFGF01000115">
    <property type="protein sequence ID" value="EGO63435.1"/>
    <property type="molecule type" value="Genomic_DNA"/>
</dbReference>
<dbReference type="AlphaFoldDB" id="F7NKI3"/>
<proteinExistence type="predicted"/>
<dbReference type="SUPFAM" id="SSF53850">
    <property type="entry name" value="Periplasmic binding protein-like II"/>
    <property type="match status" value="1"/>
</dbReference>
<dbReference type="InterPro" id="IPR005119">
    <property type="entry name" value="LysR_subst-bd"/>
</dbReference>
<dbReference type="GO" id="GO:0005829">
    <property type="term" value="C:cytosol"/>
    <property type="evidence" value="ECO:0007669"/>
    <property type="project" value="TreeGrafter"/>
</dbReference>
<dbReference type="PANTHER" id="PTHR30419">
    <property type="entry name" value="HTH-TYPE TRANSCRIPTIONAL REGULATOR YBHD"/>
    <property type="match status" value="1"/>
</dbReference>
<dbReference type="eggNOG" id="COG0583">
    <property type="taxonomic scope" value="Bacteria"/>
</dbReference>
<organism evidence="2 3">
    <name type="scientific">Acetonema longum DSM 6540</name>
    <dbReference type="NCBI Taxonomy" id="1009370"/>
    <lineage>
        <taxon>Bacteria</taxon>
        <taxon>Bacillati</taxon>
        <taxon>Bacillota</taxon>
        <taxon>Negativicutes</taxon>
        <taxon>Acetonemataceae</taxon>
        <taxon>Acetonema</taxon>
    </lineage>
</organism>
<dbReference type="Proteomes" id="UP000003240">
    <property type="component" value="Unassembled WGS sequence"/>
</dbReference>
<keyword evidence="3" id="KW-1185">Reference proteome</keyword>
<evidence type="ECO:0000259" key="1">
    <source>
        <dbReference type="Pfam" id="PF03466"/>
    </source>
</evidence>
<feature type="domain" description="LysR substrate-binding" evidence="1">
    <location>
        <begin position="56"/>
        <end position="256"/>
    </location>
</feature>
<protein>
    <submittedName>
        <fullName evidence="2">LysR family transcriptional regulator</fullName>
    </submittedName>
</protein>